<sequence>MKNSIPGLDFESDACLTNQRKLIGPDQELVELLWQNGQVVRHNQTHRKPLGNSSNLRQAQKTDHSTLRSSGPYGNSSNLDQEEATPWIQFPLEDPLEQDFCSNLLSELPPTCEFESYKPIKQLEEDKFTNFFASSTPHHPTTSSSKPLPPNMTSSWVQRIQGNPNPMPAPRFHVPDSSQKDNDLGASRKVLNFPHFSTPRNNVSSAPGSTQFREKTTANLSQSEAREDSVITVGSSHCGSSRIPQEQDVSRVSSSGVWATNNNNSLSAEPEAVRDCVQRPICPRSDKGKSEMIEPTVTSSSGGSGSTGIGRTCSLSTRDHGQKRKGTEEEASEEQSEATELKSADGNKASQRTGSSKRNRAAEVHNQSERRRRDRINEKMRTLQQLIPNSNKTDKASMLEEAIEYLKSLQFQLQVMWMGSGMTPVMFPGIQHYMSQMGMGMGAPSLPSIYNPMQLPKVPHDQAMSVPQMPNQNLMCQNQVLGAFNYQNHMQNPCLPEQYAPYMGYHFMRSASQPMNVFRYGSQAVQHSQTMIAPGNNSSGPMSGTANIDDAVSGKAGSSTFN</sequence>
<feature type="compositionally biased region" description="Polar residues" evidence="5">
    <location>
        <begin position="250"/>
        <end position="267"/>
    </location>
</feature>
<keyword evidence="9" id="KW-1185">Reference proteome</keyword>
<dbReference type="InterPro" id="IPR036638">
    <property type="entry name" value="HLH_DNA-bd_sf"/>
</dbReference>
<feature type="region of interest" description="Disordered" evidence="5">
    <location>
        <begin position="531"/>
        <end position="562"/>
    </location>
</feature>
<evidence type="ECO:0000313" key="9">
    <source>
        <dbReference type="Proteomes" id="UP000289340"/>
    </source>
</evidence>
<feature type="compositionally biased region" description="Low complexity" evidence="5">
    <location>
        <begin position="134"/>
        <end position="146"/>
    </location>
</feature>
<accession>A0A445H0W2</accession>
<feature type="compositionally biased region" description="Polar residues" evidence="5">
    <location>
        <begin position="232"/>
        <end position="244"/>
    </location>
</feature>
<evidence type="ECO:0000256" key="5">
    <source>
        <dbReference type="SAM" id="MobiDB-lite"/>
    </source>
</evidence>
<feature type="compositionally biased region" description="Basic and acidic residues" evidence="5">
    <location>
        <begin position="360"/>
        <end position="381"/>
    </location>
</feature>
<dbReference type="InterPro" id="IPR044273">
    <property type="entry name" value="PIF3-like"/>
</dbReference>
<evidence type="ECO:0000256" key="3">
    <source>
        <dbReference type="ARBA" id="ARBA00023163"/>
    </source>
</evidence>
<feature type="compositionally biased region" description="Polar residues" evidence="5">
    <location>
        <begin position="198"/>
        <end position="223"/>
    </location>
</feature>
<dbReference type="GO" id="GO:0046983">
    <property type="term" value="F:protein dimerization activity"/>
    <property type="evidence" value="ECO:0007669"/>
    <property type="project" value="InterPro"/>
</dbReference>
<dbReference type="InterPro" id="IPR011598">
    <property type="entry name" value="bHLH_dom"/>
</dbReference>
<dbReference type="CDD" id="cd11445">
    <property type="entry name" value="bHLH_AtPIF_like"/>
    <property type="match status" value="1"/>
</dbReference>
<name>A0A445H0W2_GLYSO</name>
<evidence type="ECO:0000256" key="2">
    <source>
        <dbReference type="ARBA" id="ARBA00023015"/>
    </source>
</evidence>
<dbReference type="EMBL" id="QZWG01000014">
    <property type="protein sequence ID" value="RZB67226.1"/>
    <property type="molecule type" value="Genomic_DNA"/>
</dbReference>
<dbReference type="SUPFAM" id="SSF47459">
    <property type="entry name" value="HLH, helix-loop-helix DNA-binding domain"/>
    <property type="match status" value="1"/>
</dbReference>
<comment type="subcellular location">
    <subcellularLocation>
        <location evidence="1">Nucleus</location>
    </subcellularLocation>
</comment>
<feature type="compositionally biased region" description="Basic and acidic residues" evidence="5">
    <location>
        <begin position="317"/>
        <end position="328"/>
    </location>
</feature>
<evidence type="ECO:0000313" key="7">
    <source>
        <dbReference type="EMBL" id="RZB67226.1"/>
    </source>
</evidence>
<dbReference type="SMART" id="SM00353">
    <property type="entry name" value="HLH"/>
    <property type="match status" value="1"/>
</dbReference>
<feature type="compositionally biased region" description="Polar residues" evidence="5">
    <location>
        <begin position="151"/>
        <end position="164"/>
    </location>
</feature>
<evidence type="ECO:0000313" key="8">
    <source>
        <dbReference type="EMBL" id="RZB67227.1"/>
    </source>
</evidence>
<feature type="compositionally biased region" description="Polar residues" evidence="5">
    <location>
        <begin position="531"/>
        <end position="546"/>
    </location>
</feature>
<keyword evidence="3" id="KW-0804">Transcription</keyword>
<reference evidence="7 9" key="1">
    <citation type="submission" date="2018-09" db="EMBL/GenBank/DDBJ databases">
        <title>A high-quality reference genome of wild soybean provides a powerful tool to mine soybean genomes.</title>
        <authorList>
            <person name="Xie M."/>
            <person name="Chung C.Y.L."/>
            <person name="Li M.-W."/>
            <person name="Wong F.-L."/>
            <person name="Chan T.-F."/>
            <person name="Lam H.-M."/>
        </authorList>
    </citation>
    <scope>NUCLEOTIDE SEQUENCE [LARGE SCALE GENOMIC DNA]</scope>
    <source>
        <strain evidence="9">cv. W05</strain>
        <tissue evidence="7">Hypocotyl of etiolated seedlings</tissue>
    </source>
</reference>
<dbReference type="InterPro" id="IPR047265">
    <property type="entry name" value="PIF1-like_bHLH"/>
</dbReference>
<dbReference type="GO" id="GO:0005634">
    <property type="term" value="C:nucleus"/>
    <property type="evidence" value="ECO:0007669"/>
    <property type="project" value="UniProtKB-SubCell"/>
</dbReference>
<dbReference type="AlphaFoldDB" id="A0A445H0W2"/>
<evidence type="ECO:0000256" key="4">
    <source>
        <dbReference type="ARBA" id="ARBA00023242"/>
    </source>
</evidence>
<gene>
    <name evidence="7" type="ORF">D0Y65_037555</name>
</gene>
<feature type="compositionally biased region" description="Polar residues" evidence="5">
    <location>
        <begin position="67"/>
        <end position="79"/>
    </location>
</feature>
<comment type="caution">
    <text evidence="7">The sequence shown here is derived from an EMBL/GenBank/DDBJ whole genome shotgun (WGS) entry which is preliminary data.</text>
</comment>
<dbReference type="FunFam" id="4.10.280.10:FF:000004">
    <property type="entry name" value="Basic helix-loop-helix transcription factor"/>
    <property type="match status" value="1"/>
</dbReference>
<dbReference type="PANTHER" id="PTHR46807">
    <property type="entry name" value="TRANSCRIPTION FACTOR PIF3"/>
    <property type="match status" value="1"/>
</dbReference>
<dbReference type="Pfam" id="PF00010">
    <property type="entry name" value="HLH"/>
    <property type="match status" value="1"/>
</dbReference>
<feature type="region of interest" description="Disordered" evidence="5">
    <location>
        <begin position="43"/>
        <end position="80"/>
    </location>
</feature>
<proteinExistence type="predicted"/>
<dbReference type="GO" id="GO:0010017">
    <property type="term" value="P:red or far-red light signaling pathway"/>
    <property type="evidence" value="ECO:0007669"/>
    <property type="project" value="UniProtKB-ARBA"/>
</dbReference>
<feature type="region of interest" description="Disordered" evidence="5">
    <location>
        <begin position="132"/>
        <end position="381"/>
    </location>
</feature>
<dbReference type="Gene3D" id="4.10.280.10">
    <property type="entry name" value="Helix-loop-helix DNA-binding domain"/>
    <property type="match status" value="1"/>
</dbReference>
<protein>
    <submittedName>
        <fullName evidence="7">Transcription factor PIF4 isoform A</fullName>
    </submittedName>
    <submittedName>
        <fullName evidence="8">Transcription factor PIF4 isoform B</fullName>
    </submittedName>
</protein>
<dbReference type="EMBL" id="QZWG01000014">
    <property type="protein sequence ID" value="RZB67227.1"/>
    <property type="molecule type" value="Genomic_DNA"/>
</dbReference>
<keyword evidence="4" id="KW-0539">Nucleus</keyword>
<dbReference type="PANTHER" id="PTHR46807:SF7">
    <property type="entry name" value="BHLH DOMAIN-CONTAINING PROTEIN"/>
    <property type="match status" value="1"/>
</dbReference>
<evidence type="ECO:0000259" key="6">
    <source>
        <dbReference type="PROSITE" id="PS50888"/>
    </source>
</evidence>
<dbReference type="Gramene" id="XM_028343015.1">
    <property type="protein sequence ID" value="XP_028198816.1"/>
    <property type="gene ID" value="LOC114383356"/>
</dbReference>
<feature type="domain" description="BHLH" evidence="6">
    <location>
        <begin position="360"/>
        <end position="409"/>
    </location>
</feature>
<dbReference type="GO" id="GO:0003700">
    <property type="term" value="F:DNA-binding transcription factor activity"/>
    <property type="evidence" value="ECO:0007669"/>
    <property type="project" value="InterPro"/>
</dbReference>
<dbReference type="PROSITE" id="PS50888">
    <property type="entry name" value="BHLH"/>
    <property type="match status" value="1"/>
</dbReference>
<dbReference type="Proteomes" id="UP000289340">
    <property type="component" value="Chromosome 14"/>
</dbReference>
<evidence type="ECO:0000256" key="1">
    <source>
        <dbReference type="ARBA" id="ARBA00004123"/>
    </source>
</evidence>
<keyword evidence="2" id="KW-0805">Transcription regulation</keyword>
<organism evidence="7 9">
    <name type="scientific">Glycine soja</name>
    <name type="common">Wild soybean</name>
    <dbReference type="NCBI Taxonomy" id="3848"/>
    <lineage>
        <taxon>Eukaryota</taxon>
        <taxon>Viridiplantae</taxon>
        <taxon>Streptophyta</taxon>
        <taxon>Embryophyta</taxon>
        <taxon>Tracheophyta</taxon>
        <taxon>Spermatophyta</taxon>
        <taxon>Magnoliopsida</taxon>
        <taxon>eudicotyledons</taxon>
        <taxon>Gunneridae</taxon>
        <taxon>Pentapetalae</taxon>
        <taxon>rosids</taxon>
        <taxon>fabids</taxon>
        <taxon>Fabales</taxon>
        <taxon>Fabaceae</taxon>
        <taxon>Papilionoideae</taxon>
        <taxon>50 kb inversion clade</taxon>
        <taxon>NPAAA clade</taxon>
        <taxon>indigoferoid/millettioid clade</taxon>
        <taxon>Phaseoleae</taxon>
        <taxon>Glycine</taxon>
        <taxon>Glycine subgen. Soja</taxon>
    </lineage>
</organism>